<evidence type="ECO:0000313" key="2">
    <source>
        <dbReference type="EMBL" id="MQW40595.1"/>
    </source>
</evidence>
<organism evidence="2 3">
    <name type="scientific">Lactococcus hircilactis</name>
    <dbReference type="NCBI Taxonomy" id="1494462"/>
    <lineage>
        <taxon>Bacteria</taxon>
        <taxon>Bacillati</taxon>
        <taxon>Bacillota</taxon>
        <taxon>Bacilli</taxon>
        <taxon>Lactobacillales</taxon>
        <taxon>Streptococcaceae</taxon>
        <taxon>Lactococcus</taxon>
    </lineage>
</organism>
<gene>
    <name evidence="2" type="ORF">GHI93_11790</name>
</gene>
<dbReference type="EMBL" id="WITJ01000024">
    <property type="protein sequence ID" value="MQW40595.1"/>
    <property type="molecule type" value="Genomic_DNA"/>
</dbReference>
<accession>A0A7X1Z9Z0</accession>
<dbReference type="PANTHER" id="PTHR43157">
    <property type="entry name" value="PHOSPHATIDYLINOSITOL-GLYCAN BIOSYNTHESIS CLASS F PROTEIN-RELATED"/>
    <property type="match status" value="1"/>
</dbReference>
<dbReference type="SUPFAM" id="SSF51735">
    <property type="entry name" value="NAD(P)-binding Rossmann-fold domains"/>
    <property type="match status" value="1"/>
</dbReference>
<name>A0A7X1Z9Z0_9LACT</name>
<evidence type="ECO:0000313" key="3">
    <source>
        <dbReference type="Proteomes" id="UP000439550"/>
    </source>
</evidence>
<dbReference type="PRINTS" id="PR00081">
    <property type="entry name" value="GDHRDH"/>
</dbReference>
<evidence type="ECO:0000256" key="1">
    <source>
        <dbReference type="ARBA" id="ARBA00023002"/>
    </source>
</evidence>
<sequence length="250" mass="27678">MKTIMITGGTSGVGKAIAKNLASIDGSEIILVGRNEKKAQHATLEIQNLTGNHKISYLLADLSDQKALQNVAKIFDDTHDQLDVLIHSAGVFPQTKKENIEVNLRSHYQLTHALLPALSKSKNAQIFIITGQPKAIQCGVISEHQETLLQRGLWLLTHKTLLVKWLAEELNPTAITVNALFAGDVKSDLMPWTQTLKNQDVSIAKPLITSAQYQGLTGQFFDQYGMVVKLSDEKYNATRAKQLLSEYINF</sequence>
<comment type="caution">
    <text evidence="2">The sequence shown here is derived from an EMBL/GenBank/DDBJ whole genome shotgun (WGS) entry which is preliminary data.</text>
</comment>
<keyword evidence="1" id="KW-0560">Oxidoreductase</keyword>
<dbReference type="Proteomes" id="UP000439550">
    <property type="component" value="Unassembled WGS sequence"/>
</dbReference>
<dbReference type="OrthoDB" id="5786478at2"/>
<keyword evidence="3" id="KW-1185">Reference proteome</keyword>
<dbReference type="PANTHER" id="PTHR43157:SF31">
    <property type="entry name" value="PHOSPHATIDYLINOSITOL-GLYCAN BIOSYNTHESIS CLASS F PROTEIN"/>
    <property type="match status" value="1"/>
</dbReference>
<protein>
    <submittedName>
        <fullName evidence="2">SDR family NAD(P)-dependent oxidoreductase</fullName>
    </submittedName>
</protein>
<reference evidence="2 3" key="1">
    <citation type="submission" date="2019-10" db="EMBL/GenBank/DDBJ databases">
        <authorList>
            <person name="Dong K."/>
        </authorList>
    </citation>
    <scope>NUCLEOTIDE SEQUENCE [LARGE SCALE GENOMIC DNA]</scope>
    <source>
        <strain evidence="2 3">DSM 28960</strain>
    </source>
</reference>
<dbReference type="InterPro" id="IPR036291">
    <property type="entry name" value="NAD(P)-bd_dom_sf"/>
</dbReference>
<dbReference type="InterPro" id="IPR002347">
    <property type="entry name" value="SDR_fam"/>
</dbReference>
<dbReference type="RefSeq" id="WP_153497219.1">
    <property type="nucleotide sequence ID" value="NZ_CAXYUY010000024.1"/>
</dbReference>
<dbReference type="Gene3D" id="3.40.50.720">
    <property type="entry name" value="NAD(P)-binding Rossmann-like Domain"/>
    <property type="match status" value="1"/>
</dbReference>
<dbReference type="Pfam" id="PF00106">
    <property type="entry name" value="adh_short"/>
    <property type="match status" value="1"/>
</dbReference>
<proteinExistence type="predicted"/>
<dbReference type="GO" id="GO:0016491">
    <property type="term" value="F:oxidoreductase activity"/>
    <property type="evidence" value="ECO:0007669"/>
    <property type="project" value="UniProtKB-KW"/>
</dbReference>
<dbReference type="AlphaFoldDB" id="A0A7X1Z9Z0"/>